<comment type="caution">
    <text evidence="5">The sequence shown here is derived from an EMBL/GenBank/DDBJ whole genome shotgun (WGS) entry which is preliminary data.</text>
</comment>
<comment type="similarity">
    <text evidence="1">Belongs to the Gfo/Idh/MocA family.</text>
</comment>
<dbReference type="SUPFAM" id="SSF51735">
    <property type="entry name" value="NAD(P)-binding Rossmann-fold domains"/>
    <property type="match status" value="1"/>
</dbReference>
<dbReference type="Proteomes" id="UP001165489">
    <property type="component" value="Unassembled WGS sequence"/>
</dbReference>
<keyword evidence="6" id="KW-1185">Reference proteome</keyword>
<evidence type="ECO:0000256" key="1">
    <source>
        <dbReference type="ARBA" id="ARBA00010928"/>
    </source>
</evidence>
<evidence type="ECO:0000313" key="6">
    <source>
        <dbReference type="Proteomes" id="UP001165489"/>
    </source>
</evidence>
<dbReference type="Pfam" id="PF01408">
    <property type="entry name" value="GFO_IDH_MocA"/>
    <property type="match status" value="1"/>
</dbReference>
<dbReference type="PANTHER" id="PTHR43708:SF5">
    <property type="entry name" value="CONSERVED EXPRESSED OXIDOREDUCTASE (EUROFUNG)-RELATED"/>
    <property type="match status" value="1"/>
</dbReference>
<dbReference type="Gene3D" id="3.40.50.720">
    <property type="entry name" value="NAD(P)-binding Rossmann-like Domain"/>
    <property type="match status" value="1"/>
</dbReference>
<proteinExistence type="inferred from homology"/>
<dbReference type="InterPro" id="IPR036291">
    <property type="entry name" value="NAD(P)-bd_dom_sf"/>
</dbReference>
<evidence type="ECO:0000313" key="5">
    <source>
        <dbReference type="EMBL" id="MCH7409530.1"/>
    </source>
</evidence>
<dbReference type="Gene3D" id="3.30.360.10">
    <property type="entry name" value="Dihydrodipicolinate Reductase, domain 2"/>
    <property type="match status" value="1"/>
</dbReference>
<dbReference type="Pfam" id="PF02894">
    <property type="entry name" value="GFO_IDH_MocA_C"/>
    <property type="match status" value="1"/>
</dbReference>
<feature type="domain" description="Gfo/Idh/MocA-like oxidoreductase N-terminal" evidence="3">
    <location>
        <begin position="4"/>
        <end position="119"/>
    </location>
</feature>
<evidence type="ECO:0000256" key="2">
    <source>
        <dbReference type="ARBA" id="ARBA00023002"/>
    </source>
</evidence>
<name>A0ABS9V000_9BACT</name>
<dbReference type="SUPFAM" id="SSF55347">
    <property type="entry name" value="Glyceraldehyde-3-phosphate dehydrogenase-like, C-terminal domain"/>
    <property type="match status" value="1"/>
</dbReference>
<feature type="domain" description="Gfo/Idh/MocA-like oxidoreductase C-terminal" evidence="4">
    <location>
        <begin position="134"/>
        <end position="342"/>
    </location>
</feature>
<dbReference type="PANTHER" id="PTHR43708">
    <property type="entry name" value="CONSERVED EXPRESSED OXIDOREDUCTASE (EUROFUNG)"/>
    <property type="match status" value="1"/>
</dbReference>
<dbReference type="RefSeq" id="WP_241347875.1">
    <property type="nucleotide sequence ID" value="NZ_JAKZGP010000019.1"/>
</dbReference>
<dbReference type="InterPro" id="IPR051317">
    <property type="entry name" value="Gfo/Idh/MocA_oxidoreduct"/>
</dbReference>
<accession>A0ABS9V000</accession>
<gene>
    <name evidence="5" type="ORF">MM239_08995</name>
</gene>
<dbReference type="EMBL" id="JAKZGP010000019">
    <property type="protein sequence ID" value="MCH7409530.1"/>
    <property type="molecule type" value="Genomic_DNA"/>
</dbReference>
<dbReference type="InterPro" id="IPR004104">
    <property type="entry name" value="Gfo/Idh/MocA-like_OxRdtase_C"/>
</dbReference>
<dbReference type="InterPro" id="IPR000683">
    <property type="entry name" value="Gfo/Idh/MocA-like_OxRdtase_N"/>
</dbReference>
<reference evidence="5" key="1">
    <citation type="submission" date="2022-03" db="EMBL/GenBank/DDBJ databases">
        <title>De novo assembled genomes of Belliella spp. (Cyclobacteriaceae) strains.</title>
        <authorList>
            <person name="Szabo A."/>
            <person name="Korponai K."/>
            <person name="Felfoldi T."/>
        </authorList>
    </citation>
    <scope>NUCLEOTIDE SEQUENCE</scope>
    <source>
        <strain evidence="5">DSM 111904</strain>
    </source>
</reference>
<evidence type="ECO:0000259" key="3">
    <source>
        <dbReference type="Pfam" id="PF01408"/>
    </source>
</evidence>
<keyword evidence="2" id="KW-0560">Oxidoreductase</keyword>
<protein>
    <submittedName>
        <fullName evidence="5">Gfo/Idh/MocA family oxidoreductase</fullName>
    </submittedName>
</protein>
<evidence type="ECO:0000259" key="4">
    <source>
        <dbReference type="Pfam" id="PF02894"/>
    </source>
</evidence>
<sequence length="342" mass="38653">MNPIKTALVGFGNVGEKTHAPLIQACPYLELCAVVERSQQKSKVKYPHVEVYRSLEALLEADAADLIVVVTPNDLHFEQAKLCLEKGKHVLVDKPVTISSEEAIILKRISEENERVLSVFQNRRLDGDFKTVQKLIDEEKLGKLVHFESHFDRFRPQISENWREKDNLGNGITYDLGTHLIDQAVCLFGMPKWVKAEIKVQRENAIADDFFDIILGYDTPYVRLTASVLSNAPMPKFLLQGYKGSYIKYGLDVQEKALKAGIAPEGDDWGVEDPSGWGKIYFADNTKSIQTERGDYRDFYLNLAKAIMGEEKLMVKIDEAINVLKIIESAFESSKNGQKIDL</sequence>
<organism evidence="5 6">
    <name type="scientific">Belliella filtrata</name>
    <dbReference type="NCBI Taxonomy" id="2923435"/>
    <lineage>
        <taxon>Bacteria</taxon>
        <taxon>Pseudomonadati</taxon>
        <taxon>Bacteroidota</taxon>
        <taxon>Cytophagia</taxon>
        <taxon>Cytophagales</taxon>
        <taxon>Cyclobacteriaceae</taxon>
        <taxon>Belliella</taxon>
    </lineage>
</organism>